<dbReference type="InterPro" id="IPR036812">
    <property type="entry name" value="NAD(P)_OxRdtase_dom_sf"/>
</dbReference>
<sequence length="197" mass="22708">MDLVDDHCVPDCVDHLETWKGMEDVLSKGMTRAIGLSNFNMQQIQRILDNSAVKPHNVQVECHLYWPQFELHDFCAKHNISFTAYTPLGNPGRITHSLTNIGVDVSKQREPLNDPLVKDIAAKHGKSPAQILLKWLLQRDIIVIPKSTNAAHMQENFQLFDFELGSDEMKAMNEVKTREKHLPFNWARNHPQFPFER</sequence>
<evidence type="ECO:0000313" key="2">
    <source>
        <dbReference type="Proteomes" id="UP000046395"/>
    </source>
</evidence>
<dbReference type="GO" id="GO:0016491">
    <property type="term" value="F:oxidoreductase activity"/>
    <property type="evidence" value="ECO:0007669"/>
    <property type="project" value="InterPro"/>
</dbReference>
<proteinExistence type="predicted"/>
<protein>
    <submittedName>
        <fullName evidence="3">Aldo_ket_red domain-containing protein</fullName>
    </submittedName>
</protein>
<keyword evidence="2" id="KW-1185">Reference proteome</keyword>
<dbReference type="PROSITE" id="PS00062">
    <property type="entry name" value="ALDOKETO_REDUCTASE_2"/>
    <property type="match status" value="1"/>
</dbReference>
<dbReference type="InterPro" id="IPR018170">
    <property type="entry name" value="Aldo/ket_reductase_CS"/>
</dbReference>
<evidence type="ECO:0000259" key="1">
    <source>
        <dbReference type="Pfam" id="PF00248"/>
    </source>
</evidence>
<dbReference type="SUPFAM" id="SSF51430">
    <property type="entry name" value="NAD(P)-linked oxidoreductase"/>
    <property type="match status" value="1"/>
</dbReference>
<dbReference type="PANTHER" id="PTHR43827">
    <property type="entry name" value="2,5-DIKETO-D-GLUCONIC ACID REDUCTASE"/>
    <property type="match status" value="1"/>
</dbReference>
<reference evidence="3" key="1">
    <citation type="submission" date="2019-12" db="UniProtKB">
        <authorList>
            <consortium name="WormBaseParasite"/>
        </authorList>
    </citation>
    <scope>IDENTIFICATION</scope>
</reference>
<dbReference type="InterPro" id="IPR020471">
    <property type="entry name" value="AKR"/>
</dbReference>
<dbReference type="Gene3D" id="3.20.20.100">
    <property type="entry name" value="NADP-dependent oxidoreductase domain"/>
    <property type="match status" value="1"/>
</dbReference>
<dbReference type="STRING" id="70415.A0A5S6Q395"/>
<feature type="domain" description="NADP-dependent oxidoreductase" evidence="1">
    <location>
        <begin position="1"/>
        <end position="175"/>
    </location>
</feature>
<dbReference type="PANTHER" id="PTHR43827:SF14">
    <property type="entry name" value="NADP-DEPENDENT OXIDOREDUCTASE DOMAIN-CONTAINING PROTEIN"/>
    <property type="match status" value="1"/>
</dbReference>
<dbReference type="Proteomes" id="UP000046395">
    <property type="component" value="Unassembled WGS sequence"/>
</dbReference>
<dbReference type="AlphaFoldDB" id="A0A5S6Q395"/>
<dbReference type="Pfam" id="PF00248">
    <property type="entry name" value="Aldo_ket_red"/>
    <property type="match status" value="1"/>
</dbReference>
<organism evidence="2 3">
    <name type="scientific">Trichuris muris</name>
    <name type="common">Mouse whipworm</name>
    <dbReference type="NCBI Taxonomy" id="70415"/>
    <lineage>
        <taxon>Eukaryota</taxon>
        <taxon>Metazoa</taxon>
        <taxon>Ecdysozoa</taxon>
        <taxon>Nematoda</taxon>
        <taxon>Enoplea</taxon>
        <taxon>Dorylaimia</taxon>
        <taxon>Trichinellida</taxon>
        <taxon>Trichuridae</taxon>
        <taxon>Trichuris</taxon>
    </lineage>
</organism>
<name>A0A5S6Q395_TRIMR</name>
<evidence type="ECO:0000313" key="3">
    <source>
        <dbReference type="WBParaSite" id="TMUE_0000001629.1"/>
    </source>
</evidence>
<dbReference type="PRINTS" id="PR00069">
    <property type="entry name" value="ALDKETRDTASE"/>
</dbReference>
<dbReference type="InterPro" id="IPR023210">
    <property type="entry name" value="NADP_OxRdtase_dom"/>
</dbReference>
<dbReference type="WBParaSite" id="TMUE_0000001629.1">
    <property type="protein sequence ID" value="TMUE_0000001629.1"/>
    <property type="gene ID" value="WBGene00297516"/>
</dbReference>
<accession>A0A5S6Q395</accession>